<protein>
    <submittedName>
        <fullName evidence="1">LANO_0E15764g1_1</fullName>
    </submittedName>
</protein>
<evidence type="ECO:0000313" key="2">
    <source>
        <dbReference type="Proteomes" id="UP000189911"/>
    </source>
</evidence>
<dbReference type="OrthoDB" id="4036442at2759"/>
<reference evidence="2" key="1">
    <citation type="submission" date="2016-03" db="EMBL/GenBank/DDBJ databases">
        <authorList>
            <person name="Devillers Hugo."/>
        </authorList>
    </citation>
    <scope>NUCLEOTIDE SEQUENCE [LARGE SCALE GENOMIC DNA]</scope>
</reference>
<name>A0A1G4K199_9SACH</name>
<keyword evidence="2" id="KW-1185">Reference proteome</keyword>
<dbReference type="Proteomes" id="UP000189911">
    <property type="component" value="Chromosome E"/>
</dbReference>
<accession>A0A1G4K199</accession>
<sequence length="228" mass="27181">MDLESKNSTLDDELQKFTFLLERYLVTLVNVAYYVYFHKQNEPSVLEKQAAFKEVRDKIYVLAVETEKVGRTSWPDLGRVGLKSLMSRHFLQELCYCSHKVSDELEHIIENKVQDHDNHETPMSLETIPNHLRNCILGFVQIFHFIKKLPVQQQYRISALQLQILERELKNDLVKPWTRQVETLHSTIGWVLLSDTHFREKLNQYKLERKDQSDQPAFNLWLREEIRK</sequence>
<dbReference type="EMBL" id="LT598451">
    <property type="protein sequence ID" value="SCU97334.1"/>
    <property type="molecule type" value="Genomic_DNA"/>
</dbReference>
<evidence type="ECO:0000313" key="1">
    <source>
        <dbReference type="EMBL" id="SCU97334.1"/>
    </source>
</evidence>
<organism evidence="1 2">
    <name type="scientific">Lachancea nothofagi CBS 11611</name>
    <dbReference type="NCBI Taxonomy" id="1266666"/>
    <lineage>
        <taxon>Eukaryota</taxon>
        <taxon>Fungi</taxon>
        <taxon>Dikarya</taxon>
        <taxon>Ascomycota</taxon>
        <taxon>Saccharomycotina</taxon>
        <taxon>Saccharomycetes</taxon>
        <taxon>Saccharomycetales</taxon>
        <taxon>Saccharomycetaceae</taxon>
        <taxon>Lachancea</taxon>
    </lineage>
</organism>
<proteinExistence type="predicted"/>
<gene>
    <name evidence="1" type="ORF">LANO_0E15764G</name>
</gene>
<dbReference type="AlphaFoldDB" id="A0A1G4K199"/>